<keyword evidence="1" id="KW-0472">Membrane</keyword>
<feature type="transmembrane region" description="Helical" evidence="1">
    <location>
        <begin position="44"/>
        <end position="63"/>
    </location>
</feature>
<keyword evidence="1" id="KW-1133">Transmembrane helix</keyword>
<keyword evidence="3" id="KW-1185">Reference proteome</keyword>
<protein>
    <submittedName>
        <fullName evidence="2">Uncharacterized protein</fullName>
    </submittedName>
</protein>
<evidence type="ECO:0000256" key="1">
    <source>
        <dbReference type="SAM" id="Phobius"/>
    </source>
</evidence>
<dbReference type="KEGG" id="hla:Hlac_2354"/>
<dbReference type="Pfam" id="PF26071">
    <property type="entry name" value="DUF8028"/>
    <property type="match status" value="1"/>
</dbReference>
<proteinExistence type="predicted"/>
<reference evidence="2 3" key="1">
    <citation type="journal article" date="2016" name="Stand. Genomic Sci.">
        <title>Complete genome sequence of the Antarctic Halorubrum lacusprofundi type strain ACAM 34.</title>
        <authorList>
            <person name="Anderson I.J."/>
            <person name="DasSarma P."/>
            <person name="Lucas S."/>
            <person name="Copeland A."/>
            <person name="Lapidus A."/>
            <person name="Del Rio T.G."/>
            <person name="Tice H."/>
            <person name="Dalin E."/>
            <person name="Bruce D.C."/>
            <person name="Goodwin L."/>
            <person name="Pitluck S."/>
            <person name="Sims D."/>
            <person name="Brettin T.S."/>
            <person name="Detter J.C."/>
            <person name="Han C.S."/>
            <person name="Larimer F."/>
            <person name="Hauser L."/>
            <person name="Land M."/>
            <person name="Ivanova N."/>
            <person name="Richardson P."/>
            <person name="Cavicchioli R."/>
            <person name="DasSarma S."/>
            <person name="Woese C.R."/>
            <person name="Kyrpides N.C."/>
        </authorList>
    </citation>
    <scope>NUCLEOTIDE SEQUENCE [LARGE SCALE GENOMIC DNA]</scope>
    <source>
        <strain evidence="3">ATCC 49239 / DSM 5036 / JCM 8891 / ACAM 34</strain>
    </source>
</reference>
<dbReference type="Proteomes" id="UP000000740">
    <property type="component" value="Chromosome 1"/>
</dbReference>
<dbReference type="eggNOG" id="arCOG07497">
    <property type="taxonomic scope" value="Archaea"/>
</dbReference>
<keyword evidence="1" id="KW-0812">Transmembrane</keyword>
<accession>B9LSI3</accession>
<sequence>MHRATTVFPMSSQTSPSSIRAPIQIGSSVSTACWNKAIAGVRAAAFWAAVVLPLAYVPAAYGVMGFEGAWSAIALIAVHMACVVIGHEHNTPSNNPSTNA</sequence>
<feature type="transmembrane region" description="Helical" evidence="1">
    <location>
        <begin position="69"/>
        <end position="86"/>
    </location>
</feature>
<dbReference type="HOGENOM" id="CLU_2257273_0_0_2"/>
<gene>
    <name evidence="2" type="ordered locus">Hlac_2354</name>
</gene>
<evidence type="ECO:0000313" key="2">
    <source>
        <dbReference type="EMBL" id="ACM57930.1"/>
    </source>
</evidence>
<dbReference type="InterPro" id="IPR058341">
    <property type="entry name" value="DUF8028"/>
</dbReference>
<dbReference type="AlphaFoldDB" id="B9LSI3"/>
<dbReference type="EMBL" id="CP001365">
    <property type="protein sequence ID" value="ACM57930.1"/>
    <property type="molecule type" value="Genomic_DNA"/>
</dbReference>
<organism evidence="2 3">
    <name type="scientific">Halorubrum lacusprofundi (strain ATCC 49239 / DSM 5036 / JCM 8891 / ACAM 34)</name>
    <dbReference type="NCBI Taxonomy" id="416348"/>
    <lineage>
        <taxon>Archaea</taxon>
        <taxon>Methanobacteriati</taxon>
        <taxon>Methanobacteriota</taxon>
        <taxon>Stenosarchaea group</taxon>
        <taxon>Halobacteria</taxon>
        <taxon>Halobacteriales</taxon>
        <taxon>Haloferacaceae</taxon>
        <taxon>Halorubrum</taxon>
    </lineage>
</organism>
<evidence type="ECO:0000313" key="3">
    <source>
        <dbReference type="Proteomes" id="UP000000740"/>
    </source>
</evidence>
<dbReference type="PROSITE" id="PS51257">
    <property type="entry name" value="PROKAR_LIPOPROTEIN"/>
    <property type="match status" value="1"/>
</dbReference>
<name>B9LSI3_HALLT</name>